<dbReference type="VEuPathDB" id="FungiDB:NCU08263"/>
<dbReference type="Proteomes" id="UP000001805">
    <property type="component" value="Chromosome 3, Linkage Group III"/>
</dbReference>
<evidence type="ECO:0000313" key="2">
    <source>
        <dbReference type="EMBL" id="EAA28709.1"/>
    </source>
</evidence>
<dbReference type="PaxDb" id="5141-EFNCRP00000004772"/>
<sequence>MSFINEAFIANLARAVHPQSPSPFSFDAGNGLVFDPFQVAQRKASVNTTPPLKASPRSTSSYQTSTLHTSPYGTSACPTPSTGTASVATSPYTSPFQGTSPHLTPPYSNTHLTQTKGQMKQSGAGGFLNGKSHGFNFHLGNLPSYPDQSMSRHPGSGHENPGCTPGNAKNLDGLGVHDDHRNNRELRRLAEFQNWVLGLDISTMLRTAEQAGFPLDLGFKSNSSNHGRMKSTEGQGMSTTALTSTPRGHSAENNTATLHNFFAKSLPFRPAIASKRKCDDRSADKDAIWKTRSDAIAVPSLSGATPVAFTPVRAVGILPSSSSRLFAGSAKTRTRMERGGVLLPLLVGRHVGLLAH</sequence>
<dbReference type="KEGG" id="ncr:NCU08263"/>
<name>Q7S079_NEUCR</name>
<evidence type="ECO:0000256" key="1">
    <source>
        <dbReference type="SAM" id="MobiDB-lite"/>
    </source>
</evidence>
<feature type="region of interest" description="Disordered" evidence="1">
    <location>
        <begin position="138"/>
        <end position="171"/>
    </location>
</feature>
<dbReference type="InParanoid" id="Q7S079"/>
<protein>
    <submittedName>
        <fullName evidence="2">Uncharacterized protein</fullName>
    </submittedName>
</protein>
<organism evidence="2 3">
    <name type="scientific">Neurospora crassa (strain ATCC 24698 / 74-OR23-1A / CBS 708.71 / DSM 1257 / FGSC 987)</name>
    <dbReference type="NCBI Taxonomy" id="367110"/>
    <lineage>
        <taxon>Eukaryota</taxon>
        <taxon>Fungi</taxon>
        <taxon>Dikarya</taxon>
        <taxon>Ascomycota</taxon>
        <taxon>Pezizomycotina</taxon>
        <taxon>Sordariomycetes</taxon>
        <taxon>Sordariomycetidae</taxon>
        <taxon>Sordariales</taxon>
        <taxon>Sordariaceae</taxon>
        <taxon>Neurospora</taxon>
    </lineage>
</organism>
<proteinExistence type="predicted"/>
<reference evidence="2 3" key="1">
    <citation type="journal article" date="2003" name="Nature">
        <title>The genome sequence of the filamentous fungus Neurospora crassa.</title>
        <authorList>
            <person name="Galagan J.E."/>
            <person name="Calvo S.E."/>
            <person name="Borkovich K.A."/>
            <person name="Selker E.U."/>
            <person name="Read N.D."/>
            <person name="Jaffe D."/>
            <person name="FitzHugh W."/>
            <person name="Ma L.J."/>
            <person name="Smirnov S."/>
            <person name="Purcell S."/>
            <person name="Rehman B."/>
            <person name="Elkins T."/>
            <person name="Engels R."/>
            <person name="Wang S."/>
            <person name="Nielsen C.B."/>
            <person name="Butler J."/>
            <person name="Endrizzi M."/>
            <person name="Qui D."/>
            <person name="Ianakiev P."/>
            <person name="Bell-Pedersen D."/>
            <person name="Nelson M.A."/>
            <person name="Werner-Washburne M."/>
            <person name="Selitrennikoff C.P."/>
            <person name="Kinsey J.A."/>
            <person name="Braun E.L."/>
            <person name="Zelter A."/>
            <person name="Schulte U."/>
            <person name="Kothe G.O."/>
            <person name="Jedd G."/>
            <person name="Mewes W."/>
            <person name="Staben C."/>
            <person name="Marcotte E."/>
            <person name="Greenberg D."/>
            <person name="Roy A."/>
            <person name="Foley K."/>
            <person name="Naylor J."/>
            <person name="Stange-Thomann N."/>
            <person name="Barrett R."/>
            <person name="Gnerre S."/>
            <person name="Kamal M."/>
            <person name="Kamvysselis M."/>
            <person name="Mauceli E."/>
            <person name="Bielke C."/>
            <person name="Rudd S."/>
            <person name="Frishman D."/>
            <person name="Krystofova S."/>
            <person name="Rasmussen C."/>
            <person name="Metzenberg R.L."/>
            <person name="Perkins D.D."/>
            <person name="Kroken S."/>
            <person name="Cogoni C."/>
            <person name="Macino G."/>
            <person name="Catcheside D."/>
            <person name="Li W."/>
            <person name="Pratt R.J."/>
            <person name="Osmani S.A."/>
            <person name="DeSouza C.P."/>
            <person name="Glass L."/>
            <person name="Orbach M.J."/>
            <person name="Berglund J.A."/>
            <person name="Voelker R."/>
            <person name="Yarden O."/>
            <person name="Plamann M."/>
            <person name="Seiler S."/>
            <person name="Dunlap J."/>
            <person name="Radford A."/>
            <person name="Aramayo R."/>
            <person name="Natvig D.O."/>
            <person name="Alex L.A."/>
            <person name="Mannhaupt G."/>
            <person name="Ebbole D.J."/>
            <person name="Freitag M."/>
            <person name="Paulsen I."/>
            <person name="Sachs M.S."/>
            <person name="Lander E.S."/>
            <person name="Nusbaum C."/>
            <person name="Birren B."/>
        </authorList>
    </citation>
    <scope>NUCLEOTIDE SEQUENCE [LARGE SCALE GENOMIC DNA]</scope>
    <source>
        <strain evidence="3">ATCC 24698 / 74-OR23-1A / CBS 708.71 / DSM 1257 / FGSC 987</strain>
    </source>
</reference>
<dbReference type="OrthoDB" id="10456400at2759"/>
<accession>Q7S079</accession>
<feature type="region of interest" description="Disordered" evidence="1">
    <location>
        <begin position="45"/>
        <end position="121"/>
    </location>
</feature>
<evidence type="ECO:0000313" key="3">
    <source>
        <dbReference type="Proteomes" id="UP000001805"/>
    </source>
</evidence>
<dbReference type="AlphaFoldDB" id="Q7S079"/>
<gene>
    <name evidence="2" type="ORF">NCU08263</name>
</gene>
<keyword evidence="3" id="KW-1185">Reference proteome</keyword>
<dbReference type="GeneID" id="3874092"/>
<dbReference type="HOGENOM" id="CLU_778655_0_0_1"/>
<dbReference type="EMBL" id="CM002238">
    <property type="protein sequence ID" value="EAA28709.1"/>
    <property type="molecule type" value="Genomic_DNA"/>
</dbReference>
<dbReference type="STRING" id="367110.Q7S079"/>
<dbReference type="RefSeq" id="XP_957945.1">
    <property type="nucleotide sequence ID" value="XM_952852.1"/>
</dbReference>
<feature type="region of interest" description="Disordered" evidence="1">
    <location>
        <begin position="225"/>
        <end position="250"/>
    </location>
</feature>